<feature type="region of interest" description="Disordered" evidence="1">
    <location>
        <begin position="108"/>
        <end position="153"/>
    </location>
</feature>
<dbReference type="OrthoDB" id="206420at2157"/>
<gene>
    <name evidence="3" type="ORF">HZS54_13705</name>
</gene>
<feature type="transmembrane region" description="Helical" evidence="2">
    <location>
        <begin position="9"/>
        <end position="27"/>
    </location>
</feature>
<dbReference type="KEGG" id="hpel:HZS54_13705"/>
<dbReference type="RefSeq" id="WP_179917681.1">
    <property type="nucleotide sequence ID" value="NZ_CP058909.1"/>
</dbReference>
<dbReference type="EMBL" id="CP058909">
    <property type="protein sequence ID" value="QLH82609.1"/>
    <property type="molecule type" value="Genomic_DNA"/>
</dbReference>
<feature type="compositionally biased region" description="Acidic residues" evidence="1">
    <location>
        <begin position="140"/>
        <end position="153"/>
    </location>
</feature>
<protein>
    <submittedName>
        <fullName evidence="3">Uncharacterized protein</fullName>
    </submittedName>
</protein>
<accession>A0A7D5TC39</accession>
<reference evidence="3 4" key="1">
    <citation type="submission" date="2020-07" db="EMBL/GenBank/DDBJ databases">
        <title>Halosimplex litoreum sp. nov. and Halosimplex rubrum sp. nov., isolated from different salt environments.</title>
        <authorList>
            <person name="Cui H."/>
        </authorList>
    </citation>
    <scope>NUCLEOTIDE SEQUENCE [LARGE SCALE GENOMIC DNA]</scope>
    <source>
        <strain evidence="3 4">R2</strain>
    </source>
</reference>
<organism evidence="3 4">
    <name type="scientific">Halosimplex pelagicum</name>
    <dbReference type="NCBI Taxonomy" id="869886"/>
    <lineage>
        <taxon>Archaea</taxon>
        <taxon>Methanobacteriati</taxon>
        <taxon>Methanobacteriota</taxon>
        <taxon>Stenosarchaea group</taxon>
        <taxon>Halobacteria</taxon>
        <taxon>Halobacteriales</taxon>
        <taxon>Haloarculaceae</taxon>
        <taxon>Halosimplex</taxon>
    </lineage>
</organism>
<evidence type="ECO:0000313" key="4">
    <source>
        <dbReference type="Proteomes" id="UP000509346"/>
    </source>
</evidence>
<evidence type="ECO:0000256" key="2">
    <source>
        <dbReference type="SAM" id="Phobius"/>
    </source>
</evidence>
<keyword evidence="2" id="KW-1133">Transmembrane helix</keyword>
<evidence type="ECO:0000256" key="1">
    <source>
        <dbReference type="SAM" id="MobiDB-lite"/>
    </source>
</evidence>
<dbReference type="Proteomes" id="UP000509346">
    <property type="component" value="Chromosome"/>
</dbReference>
<keyword evidence="4" id="KW-1185">Reference proteome</keyword>
<dbReference type="AlphaFoldDB" id="A0A7D5TC39"/>
<evidence type="ECO:0000313" key="3">
    <source>
        <dbReference type="EMBL" id="QLH82609.1"/>
    </source>
</evidence>
<keyword evidence="2" id="KW-0472">Membrane</keyword>
<name>A0A7D5TC39_9EURY</name>
<proteinExistence type="predicted"/>
<sequence length="153" mass="16820">MVNPVRADALVDLAYGGLIALSIVLIATVNTNVGVAFGVGVFAAYVVHVVWKMSRFDPDWMTRTVRETVEETVGDSVEERVEEAVEEAMEETVEESMEGTVEAVERTMGEQLDEVQARVESLDERVERDARADEARDADDTPAPDETTDDGRA</sequence>
<keyword evidence="2" id="KW-0812">Transmembrane</keyword>
<dbReference type="GeneID" id="56083664"/>
<feature type="transmembrane region" description="Helical" evidence="2">
    <location>
        <begin position="33"/>
        <end position="51"/>
    </location>
</feature>
<feature type="compositionally biased region" description="Basic and acidic residues" evidence="1">
    <location>
        <begin position="115"/>
        <end position="139"/>
    </location>
</feature>